<dbReference type="PROSITE" id="PS51725">
    <property type="entry name" value="ABM"/>
    <property type="match status" value="1"/>
</dbReference>
<keyword evidence="4" id="KW-1185">Reference proteome</keyword>
<dbReference type="InterPro" id="IPR007138">
    <property type="entry name" value="ABM_dom"/>
</dbReference>
<dbReference type="Pfam" id="PF03992">
    <property type="entry name" value="ABM"/>
    <property type="match status" value="1"/>
</dbReference>
<feature type="compositionally biased region" description="Basic and acidic residues" evidence="1">
    <location>
        <begin position="68"/>
        <end position="81"/>
    </location>
</feature>
<dbReference type="EMBL" id="LR134350">
    <property type="protein sequence ID" value="VEG25417.1"/>
    <property type="molecule type" value="Genomic_DNA"/>
</dbReference>
<dbReference type="InterPro" id="IPR050404">
    <property type="entry name" value="Heme-degrading_MO"/>
</dbReference>
<evidence type="ECO:0000313" key="3">
    <source>
        <dbReference type="EMBL" id="VEG25417.1"/>
    </source>
</evidence>
<dbReference type="AlphaFoldDB" id="A0A3S4R1D8"/>
<dbReference type="PANTHER" id="PTHR34474">
    <property type="entry name" value="SIGNAL TRANSDUCTION PROTEIN TRAP"/>
    <property type="match status" value="1"/>
</dbReference>
<evidence type="ECO:0000256" key="1">
    <source>
        <dbReference type="SAM" id="MobiDB-lite"/>
    </source>
</evidence>
<protein>
    <submittedName>
        <fullName evidence="3">Uncharacterized protein conserved in bacteria</fullName>
    </submittedName>
</protein>
<accession>A0A3S4R1D8</accession>
<dbReference type="InterPro" id="IPR011008">
    <property type="entry name" value="Dimeric_a/b-barrel"/>
</dbReference>
<dbReference type="RefSeq" id="WP_126381008.1">
    <property type="nucleotide sequence ID" value="NZ_LR134350.1"/>
</dbReference>
<evidence type="ECO:0000259" key="2">
    <source>
        <dbReference type="PROSITE" id="PS51725"/>
    </source>
</evidence>
<reference evidence="3 4" key="1">
    <citation type="submission" date="2018-12" db="EMBL/GenBank/DDBJ databases">
        <authorList>
            <consortium name="Pathogen Informatics"/>
        </authorList>
    </citation>
    <scope>NUCLEOTIDE SEQUENCE [LARGE SCALE GENOMIC DNA]</scope>
    <source>
        <strain evidence="3 4">NCTC11636</strain>
    </source>
</reference>
<gene>
    <name evidence="3" type="ORF">NCTC11636_00020</name>
</gene>
<dbReference type="SUPFAM" id="SSF54909">
    <property type="entry name" value="Dimeric alpha+beta barrel"/>
    <property type="match status" value="1"/>
</dbReference>
<dbReference type="OrthoDB" id="5518003at2"/>
<organism evidence="3 4">
    <name type="scientific">Actinomyces howellii</name>
    <dbReference type="NCBI Taxonomy" id="52771"/>
    <lineage>
        <taxon>Bacteria</taxon>
        <taxon>Bacillati</taxon>
        <taxon>Actinomycetota</taxon>
        <taxon>Actinomycetes</taxon>
        <taxon>Actinomycetales</taxon>
        <taxon>Actinomycetaceae</taxon>
        <taxon>Actinomyces</taxon>
    </lineage>
</organism>
<feature type="region of interest" description="Disordered" evidence="1">
    <location>
        <begin position="68"/>
        <end position="98"/>
    </location>
</feature>
<sequence>MTFVNITALTFPDGAQEEIERRFAARSRRVDASEGFEGFELLRPVTGEDRYFVVTRWATREHYETWRASRGEGGHEEDTRRGMSVAPMGFEVVQHDEP</sequence>
<dbReference type="PANTHER" id="PTHR34474:SF2">
    <property type="entry name" value="SIGNAL TRANSDUCTION PROTEIN TRAP"/>
    <property type="match status" value="1"/>
</dbReference>
<dbReference type="Gene3D" id="3.30.70.100">
    <property type="match status" value="1"/>
</dbReference>
<dbReference type="KEGG" id="ahw:NCTC11636_00020"/>
<feature type="domain" description="ABM" evidence="2">
    <location>
        <begin position="3"/>
        <end position="93"/>
    </location>
</feature>
<proteinExistence type="predicted"/>
<dbReference type="Proteomes" id="UP000266895">
    <property type="component" value="Chromosome"/>
</dbReference>
<name>A0A3S4R1D8_9ACTO</name>
<evidence type="ECO:0000313" key="4">
    <source>
        <dbReference type="Proteomes" id="UP000266895"/>
    </source>
</evidence>